<protein>
    <submittedName>
        <fullName evidence="1">Uncharacterized protein</fullName>
    </submittedName>
</protein>
<gene>
    <name evidence="1" type="ORF">CHS0354_001548</name>
</gene>
<evidence type="ECO:0000313" key="1">
    <source>
        <dbReference type="EMBL" id="KAK3594723.1"/>
    </source>
</evidence>
<keyword evidence="2" id="KW-1185">Reference proteome</keyword>
<dbReference type="InterPro" id="IPR045860">
    <property type="entry name" value="Snake_toxin-like_sf"/>
</dbReference>
<organism evidence="1 2">
    <name type="scientific">Potamilus streckersoni</name>
    <dbReference type="NCBI Taxonomy" id="2493646"/>
    <lineage>
        <taxon>Eukaryota</taxon>
        <taxon>Metazoa</taxon>
        <taxon>Spiralia</taxon>
        <taxon>Lophotrochozoa</taxon>
        <taxon>Mollusca</taxon>
        <taxon>Bivalvia</taxon>
        <taxon>Autobranchia</taxon>
        <taxon>Heteroconchia</taxon>
        <taxon>Palaeoheterodonta</taxon>
        <taxon>Unionida</taxon>
        <taxon>Unionoidea</taxon>
        <taxon>Unionidae</taxon>
        <taxon>Ambleminae</taxon>
        <taxon>Lampsilini</taxon>
        <taxon>Potamilus</taxon>
    </lineage>
</organism>
<reference evidence="1" key="3">
    <citation type="submission" date="2023-05" db="EMBL/GenBank/DDBJ databases">
        <authorList>
            <person name="Smith C.H."/>
        </authorList>
    </citation>
    <scope>NUCLEOTIDE SEQUENCE</scope>
    <source>
        <strain evidence="1">CHS0354</strain>
        <tissue evidence="1">Mantle</tissue>
    </source>
</reference>
<evidence type="ECO:0000313" key="2">
    <source>
        <dbReference type="Proteomes" id="UP001195483"/>
    </source>
</evidence>
<reference evidence="1" key="1">
    <citation type="journal article" date="2021" name="Genome Biol. Evol.">
        <title>A High-Quality Reference Genome for a Parasitic Bivalve with Doubly Uniparental Inheritance (Bivalvia: Unionida).</title>
        <authorList>
            <person name="Smith C.H."/>
        </authorList>
    </citation>
    <scope>NUCLEOTIDE SEQUENCE</scope>
    <source>
        <strain evidence="1">CHS0354</strain>
    </source>
</reference>
<comment type="caution">
    <text evidence="1">The sequence shown here is derived from an EMBL/GenBank/DDBJ whole genome shotgun (WGS) entry which is preliminary data.</text>
</comment>
<dbReference type="Proteomes" id="UP001195483">
    <property type="component" value="Unassembled WGS sequence"/>
</dbReference>
<proteinExistence type="predicted"/>
<reference evidence="1" key="2">
    <citation type="journal article" date="2021" name="Genome Biol. Evol.">
        <title>Developing a high-quality reference genome for a parasitic bivalve with doubly uniparental inheritance (Bivalvia: Unionida).</title>
        <authorList>
            <person name="Smith C.H."/>
        </authorList>
    </citation>
    <scope>NUCLEOTIDE SEQUENCE</scope>
    <source>
        <strain evidence="1">CHS0354</strain>
        <tissue evidence="1">Mantle</tissue>
    </source>
</reference>
<sequence>MLLFIGIRTYPPGEWGGRVSGGDVLDPFLSVEAIYHFGIIFVSLTRVSISRTSLSGSDKYEYMKINTVPNYALIILVAVSIRLVAEASVQQQCRICHGAQYLENCPSSQVCGQDEICYMDLKIVGGVNVQYWGGCRSKQICSTSPSKKSDLVACSKCCDRDDCNIGLCSLPSMNNNGSLHCSSCPEGVNDVRNCDHVATCADNEMCYSSMMTTVDNSVKHVTRCRRKEECTKLTLSVMEVLANVEKLHQTHHSKRDMHICDICCGSELCNIRPCVNIRDVLYLYYKHGRLINETLTARP</sequence>
<dbReference type="EMBL" id="JAEAOA010000143">
    <property type="protein sequence ID" value="KAK3594723.1"/>
    <property type="molecule type" value="Genomic_DNA"/>
</dbReference>
<accession>A0AAE0SMZ9</accession>
<dbReference type="AlphaFoldDB" id="A0AAE0SMZ9"/>
<name>A0AAE0SMZ9_9BIVA</name>
<dbReference type="SUPFAM" id="SSF57302">
    <property type="entry name" value="Snake toxin-like"/>
    <property type="match status" value="1"/>
</dbReference>